<comment type="similarity">
    <text evidence="2">Belongs to the Rab GDI family.</text>
</comment>
<organism evidence="6">
    <name type="scientific">Hirondellea gigas</name>
    <dbReference type="NCBI Taxonomy" id="1518452"/>
    <lineage>
        <taxon>Eukaryota</taxon>
        <taxon>Metazoa</taxon>
        <taxon>Ecdysozoa</taxon>
        <taxon>Arthropoda</taxon>
        <taxon>Crustacea</taxon>
        <taxon>Multicrustacea</taxon>
        <taxon>Malacostraca</taxon>
        <taxon>Eumalacostraca</taxon>
        <taxon>Peracarida</taxon>
        <taxon>Amphipoda</taxon>
        <taxon>Amphilochidea</taxon>
        <taxon>Lysianassida</taxon>
        <taxon>Lysianassidira</taxon>
        <taxon>Lysianassoidea</taxon>
        <taxon>Lysianassidae</taxon>
        <taxon>Hirondellea</taxon>
    </lineage>
</organism>
<keyword evidence="6" id="KW-0808">Transferase</keyword>
<evidence type="ECO:0000313" key="6">
    <source>
        <dbReference type="EMBL" id="LAC26222.1"/>
    </source>
</evidence>
<dbReference type="InterPro" id="IPR001738">
    <property type="entry name" value="Rab_escort"/>
</dbReference>
<dbReference type="PRINTS" id="PR00891">
    <property type="entry name" value="RABGDIREP"/>
</dbReference>
<dbReference type="InterPro" id="IPR036188">
    <property type="entry name" value="FAD/NAD-bd_sf"/>
</dbReference>
<dbReference type="Gene3D" id="1.10.405.10">
    <property type="entry name" value="Guanine Nucleotide Dissociation Inhibitor, domain 1"/>
    <property type="match status" value="1"/>
</dbReference>
<dbReference type="GO" id="GO:0005968">
    <property type="term" value="C:Rab-protein geranylgeranyltransferase complex"/>
    <property type="evidence" value="ECO:0007669"/>
    <property type="project" value="InterPro"/>
</dbReference>
<dbReference type="GO" id="GO:0007264">
    <property type="term" value="P:small GTPase-mediated signal transduction"/>
    <property type="evidence" value="ECO:0007669"/>
    <property type="project" value="InterPro"/>
</dbReference>
<dbReference type="AlphaFoldDB" id="A0A6A7G7N8"/>
<dbReference type="Gene3D" id="3.50.50.60">
    <property type="entry name" value="FAD/NAD(P)-binding domain"/>
    <property type="match status" value="2"/>
</dbReference>
<keyword evidence="3" id="KW-0343">GTPase activation</keyword>
<feature type="region of interest" description="Disordered" evidence="5">
    <location>
        <begin position="130"/>
        <end position="199"/>
    </location>
</feature>
<evidence type="ECO:0000256" key="4">
    <source>
        <dbReference type="ARBA" id="ARBA00022490"/>
    </source>
</evidence>
<sequence length="707" mass="78888">MEDPVLDSHFDVIVLGTGLVQSILASACSCAGKSVAHLDRNDVYGDSWSSLNLREFQKFLIEETTSESDNSSVFDVDQMREIAKDVESKFEYLEVPNRNIVDHFYGKSPLQSVFVPKIIENASKHIVEESEITSTDAESASIPAAKETASTDDATNQSASTDLEAVSTENDDVSADPSLTASESSSPTQTLHSESSPPLVLIDQPKSLDELLEEKSFKFMIDLSPHLLFSCGKLVEVLIRSNVGRYLDFRAINENLIFSDGKFESVPCSRADIFRNNSLSLKDKRRLVKFMKFVLSESPNDELADFLQKPFVDLLDTFKFSSIVKDIILYSLALLDSESSPMDDSTDDKTDDDNDDDNSLYEHPIGAQSLTIDVLPRLKVFLGSLGRYGNGAWLYPLYGIGELPQSFCRLCAVHGGIYLLRFCPKCIILSSNNDEQSYSGIITSSNQMITSSYLILGPSYAPKLDQFAVKTRSVVRMFCISNGPIFGMDQQSSESETSKLGLLTIPPRTKPFQNRFTIRILHFDETTVVCPKGYCLIYFSTSNSNSAEKSLQKCVETFFRSSNDDESSQKPQLIAKAVYHHKVPRWKNAENLPKNMIPIEESNIDIGFNESLEKAESLFKSMFPDSVFLPERVDSQDIHDSNANAFSILDHADDLDDVDNDADDEVNETTASEETAPPRQDHEDEAEDQSETVSEQQEVVKENERST</sequence>
<feature type="compositionally biased region" description="Basic and acidic residues" evidence="5">
    <location>
        <begin position="698"/>
        <end position="707"/>
    </location>
</feature>
<protein>
    <submittedName>
        <fullName evidence="6">Rab proteins geranylgeranyltransferase component A 2-like</fullName>
    </submittedName>
</protein>
<dbReference type="GO" id="GO:0006886">
    <property type="term" value="P:intracellular protein transport"/>
    <property type="evidence" value="ECO:0007669"/>
    <property type="project" value="InterPro"/>
</dbReference>
<dbReference type="InterPro" id="IPR018203">
    <property type="entry name" value="GDP_dissociation_inhibitor"/>
</dbReference>
<comment type="subcellular location">
    <subcellularLocation>
        <location evidence="1">Cytoplasm</location>
    </subcellularLocation>
</comment>
<dbReference type="GO" id="GO:0005092">
    <property type="term" value="F:GDP-dissociation inhibitor activity"/>
    <property type="evidence" value="ECO:0007669"/>
    <property type="project" value="InterPro"/>
</dbReference>
<evidence type="ECO:0000256" key="1">
    <source>
        <dbReference type="ARBA" id="ARBA00004496"/>
    </source>
</evidence>
<keyword evidence="4" id="KW-0963">Cytoplasm</keyword>
<dbReference type="PANTHER" id="PTHR11787:SF4">
    <property type="entry name" value="CHM, RAB ESCORT PROTEIN 1"/>
    <property type="match status" value="1"/>
</dbReference>
<dbReference type="GO" id="GO:0016192">
    <property type="term" value="P:vesicle-mediated transport"/>
    <property type="evidence" value="ECO:0007669"/>
    <property type="project" value="TreeGrafter"/>
</dbReference>
<dbReference type="GO" id="GO:0005829">
    <property type="term" value="C:cytosol"/>
    <property type="evidence" value="ECO:0007669"/>
    <property type="project" value="TreeGrafter"/>
</dbReference>
<dbReference type="GO" id="GO:0005096">
    <property type="term" value="F:GTPase activator activity"/>
    <property type="evidence" value="ECO:0007669"/>
    <property type="project" value="UniProtKB-KW"/>
</dbReference>
<reference evidence="6" key="1">
    <citation type="submission" date="2017-11" db="EMBL/GenBank/DDBJ databases">
        <title>The sensing device of the deep-sea amphipod.</title>
        <authorList>
            <person name="Kobayashi H."/>
            <person name="Nagahama T."/>
            <person name="Arai W."/>
            <person name="Sasagawa Y."/>
            <person name="Umeda M."/>
            <person name="Hayashi T."/>
            <person name="Nikaido I."/>
            <person name="Watanabe H."/>
            <person name="Oguri K."/>
            <person name="Kitazato H."/>
            <person name="Fujioka K."/>
            <person name="Kido Y."/>
            <person name="Takami H."/>
        </authorList>
    </citation>
    <scope>NUCLEOTIDE SEQUENCE</scope>
    <source>
        <tissue evidence="6">Whole body</tissue>
    </source>
</reference>
<proteinExistence type="evidence at transcript level"/>
<feature type="compositionally biased region" description="Polar residues" evidence="5">
    <location>
        <begin position="177"/>
        <end position="196"/>
    </location>
</feature>
<dbReference type="SUPFAM" id="SSF54373">
    <property type="entry name" value="FAD-linked reductases, C-terminal domain"/>
    <property type="match status" value="1"/>
</dbReference>
<feature type="compositionally biased region" description="Polar residues" evidence="5">
    <location>
        <begin position="151"/>
        <end position="161"/>
    </location>
</feature>
<dbReference type="GO" id="GO:0005634">
    <property type="term" value="C:nucleus"/>
    <property type="evidence" value="ECO:0007669"/>
    <property type="project" value="TreeGrafter"/>
</dbReference>
<name>A0A6A7G7N8_9CRUS</name>
<feature type="region of interest" description="Disordered" evidence="5">
    <location>
        <begin position="338"/>
        <end position="358"/>
    </location>
</feature>
<dbReference type="GO" id="GO:0016740">
    <property type="term" value="F:transferase activity"/>
    <property type="evidence" value="ECO:0007669"/>
    <property type="project" value="UniProtKB-KW"/>
</dbReference>
<dbReference type="PIRSF" id="PIRSF016550">
    <property type="entry name" value="Rab_ger_ger_transf_A_euk"/>
    <property type="match status" value="1"/>
</dbReference>
<feature type="compositionally biased region" description="Acidic residues" evidence="5">
    <location>
        <begin position="654"/>
        <end position="667"/>
    </location>
</feature>
<evidence type="ECO:0000256" key="3">
    <source>
        <dbReference type="ARBA" id="ARBA00022468"/>
    </source>
</evidence>
<dbReference type="SUPFAM" id="SSF51905">
    <property type="entry name" value="FAD/NAD(P)-binding domain"/>
    <property type="match status" value="1"/>
</dbReference>
<feature type="compositionally biased region" description="Acidic residues" evidence="5">
    <location>
        <begin position="344"/>
        <end position="358"/>
    </location>
</feature>
<dbReference type="Gene3D" id="3.30.519.10">
    <property type="entry name" value="Guanine Nucleotide Dissociation Inhibitor, domain 2"/>
    <property type="match status" value="1"/>
</dbReference>
<dbReference type="Pfam" id="PF00996">
    <property type="entry name" value="GDI"/>
    <property type="match status" value="2"/>
</dbReference>
<feature type="region of interest" description="Disordered" evidence="5">
    <location>
        <begin position="654"/>
        <end position="707"/>
    </location>
</feature>
<evidence type="ECO:0000256" key="2">
    <source>
        <dbReference type="ARBA" id="ARBA00005593"/>
    </source>
</evidence>
<dbReference type="PANTHER" id="PTHR11787">
    <property type="entry name" value="RAB GDP-DISSOCIATION INHIBITOR"/>
    <property type="match status" value="1"/>
</dbReference>
<dbReference type="EMBL" id="IACT01007103">
    <property type="protein sequence ID" value="LAC26222.1"/>
    <property type="molecule type" value="mRNA"/>
</dbReference>
<evidence type="ECO:0000256" key="5">
    <source>
        <dbReference type="SAM" id="MobiDB-lite"/>
    </source>
</evidence>
<accession>A0A6A7G7N8</accession>